<proteinExistence type="predicted"/>
<keyword evidence="2" id="KW-1185">Reference proteome</keyword>
<comment type="caution">
    <text evidence="1">The sequence shown here is derived from an EMBL/GenBank/DDBJ whole genome shotgun (WGS) entry which is preliminary data.</text>
</comment>
<dbReference type="RefSeq" id="WP_131852277.1">
    <property type="nucleotide sequence ID" value="NZ_SKFH01000016.1"/>
</dbReference>
<accession>A0A4R4E2B1</accession>
<evidence type="ECO:0000313" key="1">
    <source>
        <dbReference type="EMBL" id="TCZ70523.1"/>
    </source>
</evidence>
<protein>
    <submittedName>
        <fullName evidence="1">Uncharacterized protein</fullName>
    </submittedName>
</protein>
<organism evidence="1 2">
    <name type="scientific">Flaviaesturariibacter aridisoli</name>
    <dbReference type="NCBI Taxonomy" id="2545761"/>
    <lineage>
        <taxon>Bacteria</taxon>
        <taxon>Pseudomonadati</taxon>
        <taxon>Bacteroidota</taxon>
        <taxon>Chitinophagia</taxon>
        <taxon>Chitinophagales</taxon>
        <taxon>Chitinophagaceae</taxon>
        <taxon>Flaviaestuariibacter</taxon>
    </lineage>
</organism>
<gene>
    <name evidence="1" type="ORF">E0486_11245</name>
</gene>
<evidence type="ECO:0000313" key="2">
    <source>
        <dbReference type="Proteomes" id="UP000295164"/>
    </source>
</evidence>
<dbReference type="OrthoDB" id="678342at2"/>
<reference evidence="1 2" key="1">
    <citation type="submission" date="2019-03" db="EMBL/GenBank/DDBJ databases">
        <authorList>
            <person name="Kim M.K.M."/>
        </authorList>
    </citation>
    <scope>NUCLEOTIDE SEQUENCE [LARGE SCALE GENOMIC DNA]</scope>
    <source>
        <strain evidence="1 2">17J68-15</strain>
    </source>
</reference>
<name>A0A4R4E2B1_9BACT</name>
<dbReference type="AlphaFoldDB" id="A0A4R4E2B1"/>
<dbReference type="EMBL" id="SKFH01000016">
    <property type="protein sequence ID" value="TCZ70523.1"/>
    <property type="molecule type" value="Genomic_DNA"/>
</dbReference>
<sequence length="86" mass="9528">MIEKQHINGRDVWLKVDVIPANRANPNTIPTEYFSASYFTEEPEGDGAAGIVILDGEGEPKLFESPVAALTYARKRFEMGEVKSVD</sequence>
<dbReference type="Proteomes" id="UP000295164">
    <property type="component" value="Unassembled WGS sequence"/>
</dbReference>